<reference evidence="10" key="1">
    <citation type="journal article" date="2014" name="Int. J. Syst. Evol. Microbiol.">
        <title>Complete genome sequence of Corynebacterium casei LMG S-19264T (=DSM 44701T), isolated from a smear-ripened cheese.</title>
        <authorList>
            <consortium name="US DOE Joint Genome Institute (JGI-PGF)"/>
            <person name="Walter F."/>
            <person name="Albersmeier A."/>
            <person name="Kalinowski J."/>
            <person name="Ruckert C."/>
        </authorList>
    </citation>
    <scope>NUCLEOTIDE SEQUENCE</scope>
    <source>
        <strain evidence="10">CGMCC 4.7398</strain>
    </source>
</reference>
<reference evidence="10" key="2">
    <citation type="submission" date="2020-09" db="EMBL/GenBank/DDBJ databases">
        <authorList>
            <person name="Sun Q."/>
            <person name="Zhou Y."/>
        </authorList>
    </citation>
    <scope>NUCLEOTIDE SEQUENCE</scope>
    <source>
        <strain evidence="10">CGMCC 4.7398</strain>
    </source>
</reference>
<keyword evidence="2 8" id="KW-0813">Transport</keyword>
<dbReference type="GO" id="GO:0055085">
    <property type="term" value="P:transmembrane transport"/>
    <property type="evidence" value="ECO:0007669"/>
    <property type="project" value="InterPro"/>
</dbReference>
<accession>A0A919L219</accession>
<dbReference type="AlphaFoldDB" id="A0A919L219"/>
<feature type="transmembrane region" description="Helical" evidence="8">
    <location>
        <begin position="304"/>
        <end position="327"/>
    </location>
</feature>
<feature type="transmembrane region" description="Helical" evidence="8">
    <location>
        <begin position="491"/>
        <end position="509"/>
    </location>
</feature>
<feature type="transmembrane region" description="Helical" evidence="8">
    <location>
        <begin position="116"/>
        <end position="137"/>
    </location>
</feature>
<keyword evidence="4" id="KW-0997">Cell inner membrane</keyword>
<evidence type="ECO:0000256" key="3">
    <source>
        <dbReference type="ARBA" id="ARBA00022475"/>
    </source>
</evidence>
<feature type="transmembrane region" description="Helical" evidence="8">
    <location>
        <begin position="75"/>
        <end position="104"/>
    </location>
</feature>
<keyword evidence="7 8" id="KW-0472">Membrane</keyword>
<dbReference type="CDD" id="cd06261">
    <property type="entry name" value="TM_PBP2"/>
    <property type="match status" value="2"/>
</dbReference>
<proteinExistence type="inferred from homology"/>
<dbReference type="RefSeq" id="WP_373301733.1">
    <property type="nucleotide sequence ID" value="NZ_BNAS01000010.1"/>
</dbReference>
<organism evidence="10 11">
    <name type="scientific">Promicromonospora soli</name>
    <dbReference type="NCBI Taxonomy" id="2035533"/>
    <lineage>
        <taxon>Bacteria</taxon>
        <taxon>Bacillati</taxon>
        <taxon>Actinomycetota</taxon>
        <taxon>Actinomycetes</taxon>
        <taxon>Micrococcales</taxon>
        <taxon>Promicromonosporaceae</taxon>
        <taxon>Promicromonospora</taxon>
    </lineage>
</organism>
<gene>
    <name evidence="10" type="ORF">GCM10017772_46970</name>
</gene>
<keyword evidence="6 8" id="KW-1133">Transmembrane helix</keyword>
<feature type="transmembrane region" description="Helical" evidence="8">
    <location>
        <begin position="444"/>
        <end position="462"/>
    </location>
</feature>
<protein>
    <submittedName>
        <fullName evidence="10">ABC transporter permease</fullName>
    </submittedName>
</protein>
<keyword evidence="11" id="KW-1185">Reference proteome</keyword>
<dbReference type="InterPro" id="IPR000515">
    <property type="entry name" value="MetI-like"/>
</dbReference>
<keyword evidence="5 8" id="KW-0812">Transmembrane</keyword>
<feature type="transmembrane region" description="Helical" evidence="8">
    <location>
        <begin position="252"/>
        <end position="272"/>
    </location>
</feature>
<dbReference type="SUPFAM" id="SSF161098">
    <property type="entry name" value="MetI-like"/>
    <property type="match status" value="2"/>
</dbReference>
<comment type="subcellular location">
    <subcellularLocation>
        <location evidence="1">Cell inner membrane</location>
        <topology evidence="1">Multi-pass membrane protein</topology>
    </subcellularLocation>
    <subcellularLocation>
        <location evidence="8">Cell membrane</location>
        <topology evidence="8">Multi-pass membrane protein</topology>
    </subcellularLocation>
</comment>
<evidence type="ECO:0000313" key="11">
    <source>
        <dbReference type="Proteomes" id="UP000627369"/>
    </source>
</evidence>
<sequence length="574" mass="59989">MDRDSGRLSRSRRGGLRRGLRPAPILWGAAVAIPLGFLAIFFAWPVAALVVRGFVSDGVLDLTGFTEVLSRPRTWRLVGLTLTQAAGGTAFSVLLGLPLAYLLYRRTFPGRGLVRGLVTVPFVLPAVVVGVAFRALFAPGGTLGFLRLEESLAGIVVALVFFNVSVVVRTVGGLWERLDPRTEEAAASLGAGPARVFRTVTLPSLGPAIASAASVVFLFCATAFGVVLVLGGVRYGTIETEIWTRTTQFLDLRSASVLSILQLVVISGALAVSARARRRREAALHLVSSRGSARALSWRSPGDATAALVGAAIVAGLIVLPLAGLVARSFREPDGSWGPANYVALGTTGERNALVVTVWEATATSLRIALTATVISLVVGGLVALVVSRRPRSVGARRAVGTFDALFMLPLGVSAVTVGFGFLITMDQPVLGVDLRTSGLLVPVAQAVVAIPLVVRTVLPVLRAIDPRLREVAAVLGSGPGRVLRTVDLPIALRSVGLATGFAFAVSLGEFGATSFLARPDGATLPVVIFRLIGRPGAENYGMALAASVVLAALTATVMMMAERLRDERAGGEF</sequence>
<feature type="domain" description="ABC transmembrane type-1" evidence="9">
    <location>
        <begin position="78"/>
        <end position="271"/>
    </location>
</feature>
<evidence type="ECO:0000256" key="4">
    <source>
        <dbReference type="ARBA" id="ARBA00022519"/>
    </source>
</evidence>
<dbReference type="PANTHER" id="PTHR43357:SF4">
    <property type="entry name" value="INNER MEMBRANE ABC TRANSPORTER PERMEASE PROTEIN YDCV"/>
    <property type="match status" value="1"/>
</dbReference>
<evidence type="ECO:0000256" key="5">
    <source>
        <dbReference type="ARBA" id="ARBA00022692"/>
    </source>
</evidence>
<evidence type="ECO:0000256" key="2">
    <source>
        <dbReference type="ARBA" id="ARBA00022448"/>
    </source>
</evidence>
<dbReference type="InterPro" id="IPR035906">
    <property type="entry name" value="MetI-like_sf"/>
</dbReference>
<dbReference type="PROSITE" id="PS50928">
    <property type="entry name" value="ABC_TM1"/>
    <property type="match status" value="2"/>
</dbReference>
<feature type="transmembrane region" description="Helical" evidence="8">
    <location>
        <begin position="152"/>
        <end position="171"/>
    </location>
</feature>
<dbReference type="EMBL" id="BNAS01000010">
    <property type="protein sequence ID" value="GHH79931.1"/>
    <property type="molecule type" value="Genomic_DNA"/>
</dbReference>
<evidence type="ECO:0000259" key="9">
    <source>
        <dbReference type="PROSITE" id="PS50928"/>
    </source>
</evidence>
<feature type="transmembrane region" description="Helical" evidence="8">
    <location>
        <begin position="399"/>
        <end position="424"/>
    </location>
</feature>
<feature type="domain" description="ABC transmembrane type-1" evidence="9">
    <location>
        <begin position="362"/>
        <end position="562"/>
    </location>
</feature>
<evidence type="ECO:0000256" key="6">
    <source>
        <dbReference type="ARBA" id="ARBA00022989"/>
    </source>
</evidence>
<evidence type="ECO:0000256" key="1">
    <source>
        <dbReference type="ARBA" id="ARBA00004429"/>
    </source>
</evidence>
<feature type="transmembrane region" description="Helical" evidence="8">
    <location>
        <begin position="541"/>
        <end position="562"/>
    </location>
</feature>
<evidence type="ECO:0000313" key="10">
    <source>
        <dbReference type="EMBL" id="GHH79931.1"/>
    </source>
</evidence>
<keyword evidence="3" id="KW-1003">Cell membrane</keyword>
<comment type="caution">
    <text evidence="10">The sequence shown here is derived from an EMBL/GenBank/DDBJ whole genome shotgun (WGS) entry which is preliminary data.</text>
</comment>
<dbReference type="Pfam" id="PF00528">
    <property type="entry name" value="BPD_transp_1"/>
    <property type="match status" value="1"/>
</dbReference>
<dbReference type="GO" id="GO:0005886">
    <property type="term" value="C:plasma membrane"/>
    <property type="evidence" value="ECO:0007669"/>
    <property type="project" value="UniProtKB-SubCell"/>
</dbReference>
<evidence type="ECO:0000256" key="8">
    <source>
        <dbReference type="RuleBase" id="RU363032"/>
    </source>
</evidence>
<comment type="similarity">
    <text evidence="8">Belongs to the binding-protein-dependent transport system permease family.</text>
</comment>
<name>A0A919L219_9MICO</name>
<evidence type="ECO:0000256" key="7">
    <source>
        <dbReference type="ARBA" id="ARBA00023136"/>
    </source>
</evidence>
<dbReference type="PANTHER" id="PTHR43357">
    <property type="entry name" value="INNER MEMBRANE ABC TRANSPORTER PERMEASE PROTEIN YDCV"/>
    <property type="match status" value="1"/>
</dbReference>
<dbReference type="Gene3D" id="1.10.3720.10">
    <property type="entry name" value="MetI-like"/>
    <property type="match status" value="2"/>
</dbReference>
<feature type="transmembrane region" description="Helical" evidence="8">
    <location>
        <begin position="368"/>
        <end position="387"/>
    </location>
</feature>
<feature type="transmembrane region" description="Helical" evidence="8">
    <location>
        <begin position="208"/>
        <end position="232"/>
    </location>
</feature>
<dbReference type="Proteomes" id="UP000627369">
    <property type="component" value="Unassembled WGS sequence"/>
</dbReference>
<feature type="transmembrane region" description="Helical" evidence="8">
    <location>
        <begin position="25"/>
        <end position="55"/>
    </location>
</feature>